<dbReference type="WBParaSite" id="PS1159_v2.g16080.t1">
    <property type="protein sequence ID" value="PS1159_v2.g16080.t1"/>
    <property type="gene ID" value="PS1159_v2.g16080"/>
</dbReference>
<evidence type="ECO:0000313" key="1">
    <source>
        <dbReference type="Proteomes" id="UP000887580"/>
    </source>
</evidence>
<evidence type="ECO:0000313" key="2">
    <source>
        <dbReference type="WBParaSite" id="PS1159_v2.g16080.t1"/>
    </source>
</evidence>
<protein>
    <submittedName>
        <fullName evidence="2">MATH domain-containing protein</fullName>
    </submittedName>
</protein>
<proteinExistence type="predicted"/>
<sequence length="345" mass="39149">MISLSITGTATIRINSATQTEPCPEYRVSSGESSEQVAFQTYTGYIQCRLEEFATFIYESETITSDKIYIGGIPWMIKICSKRVNNASNVIGFYTKCGYDFGKDDDGLNNITANIEMVMKSSNDSSKSNFSRKFNETFTKSHSEWGYSEFRTIEEGFVQSNKTCIFESRITVVRPKQKLSPEKCRRKVQELMTVAKMQAERGILDKAIEANEIAFTLCFEEKDGDIVKDLEKQRDELIEMKLKQSIERLQKDEDASKCAAVPLKSACKHIGVLKKPPKKKNNNQRPKIKLAAPSKPKETRTIGTNTDDTYGPQKPSPELDANENLRYQKLDVLPQQEAEKVHLMI</sequence>
<accession>A0AC35FCG0</accession>
<organism evidence="1 2">
    <name type="scientific">Panagrolaimus sp. PS1159</name>
    <dbReference type="NCBI Taxonomy" id="55785"/>
    <lineage>
        <taxon>Eukaryota</taxon>
        <taxon>Metazoa</taxon>
        <taxon>Ecdysozoa</taxon>
        <taxon>Nematoda</taxon>
        <taxon>Chromadorea</taxon>
        <taxon>Rhabditida</taxon>
        <taxon>Tylenchina</taxon>
        <taxon>Panagrolaimomorpha</taxon>
        <taxon>Panagrolaimoidea</taxon>
        <taxon>Panagrolaimidae</taxon>
        <taxon>Panagrolaimus</taxon>
    </lineage>
</organism>
<reference evidence="2" key="1">
    <citation type="submission" date="2022-11" db="UniProtKB">
        <authorList>
            <consortium name="WormBaseParasite"/>
        </authorList>
    </citation>
    <scope>IDENTIFICATION</scope>
</reference>
<name>A0AC35FCG0_9BILA</name>
<dbReference type="Proteomes" id="UP000887580">
    <property type="component" value="Unplaced"/>
</dbReference>